<evidence type="ECO:0000313" key="2">
    <source>
        <dbReference type="EMBL" id="RAI24823.1"/>
    </source>
</evidence>
<sequence length="181" mass="19991">MTHGDDSMAGSIFFTSDTHFGDAGVLDDRPFSSVPEMDSALIANWNSTVACGDTVYHLGDFCHRETGDASPYLDRLNGTVHLVRGNHDDRLVRDSGALFASVDTMLEERWNGCGFVLFHFPMRDWPNAIRGARHLFGHVHGVLNGSPLGKSLDVGVDSHDYTPVSLARVEELLDALPEHWR</sequence>
<protein>
    <recommendedName>
        <fullName evidence="1">Calcineurin-like phosphoesterase domain-containing protein</fullName>
    </recommendedName>
</protein>
<gene>
    <name evidence="2" type="ORF">CH339_21045</name>
</gene>
<proteinExistence type="predicted"/>
<dbReference type="EMBL" id="NPEV01000066">
    <property type="protein sequence ID" value="RAI24823.1"/>
    <property type="molecule type" value="Genomic_DNA"/>
</dbReference>
<dbReference type="SUPFAM" id="SSF56300">
    <property type="entry name" value="Metallo-dependent phosphatases"/>
    <property type="match status" value="1"/>
</dbReference>
<dbReference type="InterPro" id="IPR029052">
    <property type="entry name" value="Metallo-depent_PP-like"/>
</dbReference>
<accession>A0A327JHX3</accession>
<dbReference type="OrthoDB" id="5380073at2"/>
<dbReference type="Pfam" id="PF00149">
    <property type="entry name" value="Metallophos"/>
    <property type="match status" value="1"/>
</dbReference>
<evidence type="ECO:0000313" key="3">
    <source>
        <dbReference type="Proteomes" id="UP000249299"/>
    </source>
</evidence>
<dbReference type="GO" id="GO:0016787">
    <property type="term" value="F:hydrolase activity"/>
    <property type="evidence" value="ECO:0007669"/>
    <property type="project" value="InterPro"/>
</dbReference>
<evidence type="ECO:0000259" key="1">
    <source>
        <dbReference type="Pfam" id="PF00149"/>
    </source>
</evidence>
<organism evidence="2 3">
    <name type="scientific">Rhodobium orientis</name>
    <dbReference type="NCBI Taxonomy" id="34017"/>
    <lineage>
        <taxon>Bacteria</taxon>
        <taxon>Pseudomonadati</taxon>
        <taxon>Pseudomonadota</taxon>
        <taxon>Alphaproteobacteria</taxon>
        <taxon>Hyphomicrobiales</taxon>
        <taxon>Rhodobiaceae</taxon>
        <taxon>Rhodobium</taxon>
    </lineage>
</organism>
<dbReference type="AlphaFoldDB" id="A0A327JHX3"/>
<dbReference type="InterPro" id="IPR004843">
    <property type="entry name" value="Calcineurin-like_PHP"/>
</dbReference>
<comment type="caution">
    <text evidence="2">The sequence shown here is derived from an EMBL/GenBank/DDBJ whole genome shotgun (WGS) entry which is preliminary data.</text>
</comment>
<keyword evidence="3" id="KW-1185">Reference proteome</keyword>
<reference evidence="2 3" key="1">
    <citation type="submission" date="2017-07" db="EMBL/GenBank/DDBJ databases">
        <title>Draft Genome Sequences of Select Purple Nonsulfur Bacteria.</title>
        <authorList>
            <person name="Lasarre B."/>
            <person name="Mckinlay J.B."/>
        </authorList>
    </citation>
    <scope>NUCLEOTIDE SEQUENCE [LARGE SCALE GENOMIC DNA]</scope>
    <source>
        <strain evidence="2 3">DSM 11290</strain>
    </source>
</reference>
<dbReference type="Gene3D" id="3.60.21.10">
    <property type="match status" value="1"/>
</dbReference>
<dbReference type="Proteomes" id="UP000249299">
    <property type="component" value="Unassembled WGS sequence"/>
</dbReference>
<feature type="domain" description="Calcineurin-like phosphoesterase" evidence="1">
    <location>
        <begin position="12"/>
        <end position="128"/>
    </location>
</feature>
<name>A0A327JHX3_9HYPH</name>